<keyword evidence="2" id="KW-0217">Developmental protein</keyword>
<dbReference type="Pfam" id="PF01462">
    <property type="entry name" value="LRRNT"/>
    <property type="match status" value="2"/>
</dbReference>
<dbReference type="InterPro" id="IPR001611">
    <property type="entry name" value="Leu-rich_rpt"/>
</dbReference>
<dbReference type="SMART" id="SM00013">
    <property type="entry name" value="LRRNT"/>
    <property type="match status" value="2"/>
</dbReference>
<evidence type="ECO:0000256" key="2">
    <source>
        <dbReference type="ARBA" id="ARBA00022473"/>
    </source>
</evidence>
<protein>
    <submittedName>
        <fullName evidence="11">SRCR domain-containing protein</fullName>
    </submittedName>
</protein>
<dbReference type="GO" id="GO:0005576">
    <property type="term" value="C:extracellular region"/>
    <property type="evidence" value="ECO:0007669"/>
    <property type="project" value="UniProtKB-SubCell"/>
</dbReference>
<dbReference type="SMART" id="SM00365">
    <property type="entry name" value="LRR_SD22"/>
    <property type="match status" value="4"/>
</dbReference>
<dbReference type="GO" id="GO:0007399">
    <property type="term" value="P:nervous system development"/>
    <property type="evidence" value="ECO:0007669"/>
    <property type="project" value="UniProtKB-ARBA"/>
</dbReference>
<dbReference type="GO" id="GO:0098552">
    <property type="term" value="C:side of membrane"/>
    <property type="evidence" value="ECO:0007669"/>
    <property type="project" value="UniProtKB-KW"/>
</dbReference>
<dbReference type="PROSITE" id="PS50287">
    <property type="entry name" value="SRCR_2"/>
    <property type="match status" value="1"/>
</dbReference>
<dbReference type="InterPro" id="IPR032675">
    <property type="entry name" value="LRR_dom_sf"/>
</dbReference>
<feature type="domain" description="SRCR" evidence="9">
    <location>
        <begin position="94"/>
        <end position="200"/>
    </location>
</feature>
<sequence>MDNEIQSIEEGAFDNLTSLERLRLNRNRLRNIPDHLFLSNQKLHRLDLSENYLTTLTDDQLHGPKSMVNLQLDKNQLTCLDSHTISTWTDLEILTLNGNNLNTLGELEPMNNLRVLRLVDNPWHCDCRLKWLNKQELRSKHMLNNVKCHRPAMLQGRYVESIDIQQMKCSGIEKRAASSCREASVCPSVCACTDTTVDCHDRGLKHIPTNLPPTTTELRLEGNRLTFIPNNAFQNLRNLVRLDLSKNMIQDVAENAFAGLLSLNTLMLFANNLTDISPNVFASLKSLQLLLLNTNKLQCLRKDVFKGLQKLNLLSLYDNQIKSIQNGTFDDLRSLQTLHLARNPLICDCNLEWLGEMLAERAVETSGARCQSPRRISKRRLSSIPANKFRCKGSEQFVTKHAGECFIDYNCPAPCFCYHTTVDCSGRSLTEVPLNIPRFATELLLNRNEISHIQLNTKFDQLTNLERIDLSDNKIVQIDEMAFDGMSSLKELNLTNNKLRHFSSKMLGSSSKLLETL</sequence>
<dbReference type="InterPro" id="IPR050541">
    <property type="entry name" value="LRR_TM_domain-containing"/>
</dbReference>
<keyword evidence="7" id="KW-1015">Disulfide bond</keyword>
<dbReference type="SMART" id="SM00082">
    <property type="entry name" value="LRRCT"/>
    <property type="match status" value="2"/>
</dbReference>
<keyword evidence="4" id="KW-0433">Leucine-rich repeat</keyword>
<dbReference type="AlphaFoldDB" id="A0A915ELP0"/>
<evidence type="ECO:0000256" key="5">
    <source>
        <dbReference type="ARBA" id="ARBA00022729"/>
    </source>
</evidence>
<comment type="subcellular location">
    <subcellularLocation>
        <location evidence="1">Secreted</location>
    </subcellularLocation>
</comment>
<dbReference type="GO" id="GO:0043204">
    <property type="term" value="C:perikaryon"/>
    <property type="evidence" value="ECO:0007669"/>
    <property type="project" value="UniProtKB-SubCell"/>
</dbReference>
<dbReference type="InterPro" id="IPR000483">
    <property type="entry name" value="Cys-rich_flank_reg_C"/>
</dbReference>
<evidence type="ECO:0000256" key="6">
    <source>
        <dbReference type="ARBA" id="ARBA00022737"/>
    </source>
</evidence>
<dbReference type="GO" id="GO:0042995">
    <property type="term" value="C:cell projection"/>
    <property type="evidence" value="ECO:0007669"/>
    <property type="project" value="UniProtKB-SubCell"/>
</dbReference>
<evidence type="ECO:0000256" key="3">
    <source>
        <dbReference type="ARBA" id="ARBA00022525"/>
    </source>
</evidence>
<dbReference type="GO" id="GO:0045121">
    <property type="term" value="C:membrane raft"/>
    <property type="evidence" value="ECO:0007669"/>
    <property type="project" value="UniProtKB-SubCell"/>
</dbReference>
<evidence type="ECO:0000313" key="10">
    <source>
        <dbReference type="Proteomes" id="UP000887574"/>
    </source>
</evidence>
<keyword evidence="10" id="KW-1185">Reference proteome</keyword>
<proteinExistence type="predicted"/>
<dbReference type="SUPFAM" id="SSF52058">
    <property type="entry name" value="L domain-like"/>
    <property type="match status" value="3"/>
</dbReference>
<dbReference type="Gene3D" id="3.80.10.10">
    <property type="entry name" value="Ribonuclease Inhibitor"/>
    <property type="match status" value="3"/>
</dbReference>
<evidence type="ECO:0000256" key="4">
    <source>
        <dbReference type="ARBA" id="ARBA00022614"/>
    </source>
</evidence>
<keyword evidence="6" id="KW-0677">Repeat</keyword>
<evidence type="ECO:0000259" key="9">
    <source>
        <dbReference type="PROSITE" id="PS50287"/>
    </source>
</evidence>
<dbReference type="Proteomes" id="UP000887574">
    <property type="component" value="Unplaced"/>
</dbReference>
<reference evidence="11" key="1">
    <citation type="submission" date="2022-11" db="UniProtKB">
        <authorList>
            <consortium name="WormBaseParasite"/>
        </authorList>
    </citation>
    <scope>IDENTIFICATION</scope>
</reference>
<organism evidence="10 11">
    <name type="scientific">Ditylenchus dipsaci</name>
    <dbReference type="NCBI Taxonomy" id="166011"/>
    <lineage>
        <taxon>Eukaryota</taxon>
        <taxon>Metazoa</taxon>
        <taxon>Ecdysozoa</taxon>
        <taxon>Nematoda</taxon>
        <taxon>Chromadorea</taxon>
        <taxon>Rhabditida</taxon>
        <taxon>Tylenchina</taxon>
        <taxon>Tylenchomorpha</taxon>
        <taxon>Sphaerularioidea</taxon>
        <taxon>Anguinidae</taxon>
        <taxon>Anguininae</taxon>
        <taxon>Ditylenchus</taxon>
    </lineage>
</organism>
<evidence type="ECO:0000256" key="8">
    <source>
        <dbReference type="PROSITE-ProRule" id="PRU00196"/>
    </source>
</evidence>
<dbReference type="PANTHER" id="PTHR24369:SF210">
    <property type="entry name" value="CHAOPTIN-RELATED"/>
    <property type="match status" value="1"/>
</dbReference>
<dbReference type="SMART" id="SM00369">
    <property type="entry name" value="LRR_TYP"/>
    <property type="match status" value="9"/>
</dbReference>
<dbReference type="GO" id="GO:0005886">
    <property type="term" value="C:plasma membrane"/>
    <property type="evidence" value="ECO:0007669"/>
    <property type="project" value="UniProtKB-SubCell"/>
</dbReference>
<comment type="caution">
    <text evidence="8">Lacks conserved residue(s) required for the propagation of feature annotation.</text>
</comment>
<dbReference type="FunFam" id="3.80.10.10:FF:000002">
    <property type="entry name" value="Slit guidance ligand 2"/>
    <property type="match status" value="1"/>
</dbReference>
<keyword evidence="5" id="KW-0732">Signal</keyword>
<evidence type="ECO:0000256" key="7">
    <source>
        <dbReference type="ARBA" id="ARBA00023157"/>
    </source>
</evidence>
<dbReference type="WBParaSite" id="jg7641">
    <property type="protein sequence ID" value="jg7641"/>
    <property type="gene ID" value="jg7641"/>
</dbReference>
<dbReference type="PROSITE" id="PS51450">
    <property type="entry name" value="LRR"/>
    <property type="match status" value="4"/>
</dbReference>
<evidence type="ECO:0000256" key="1">
    <source>
        <dbReference type="ARBA" id="ARBA00004613"/>
    </source>
</evidence>
<keyword evidence="3" id="KW-0964">Secreted</keyword>
<dbReference type="InterPro" id="IPR003591">
    <property type="entry name" value="Leu-rich_rpt_typical-subtyp"/>
</dbReference>
<dbReference type="PANTHER" id="PTHR24369">
    <property type="entry name" value="ANTIGEN BSP, PUTATIVE-RELATED"/>
    <property type="match status" value="1"/>
</dbReference>
<dbReference type="InterPro" id="IPR001190">
    <property type="entry name" value="SRCR"/>
</dbReference>
<dbReference type="InterPro" id="IPR000372">
    <property type="entry name" value="LRRNT"/>
</dbReference>
<dbReference type="Pfam" id="PF13855">
    <property type="entry name" value="LRR_8"/>
    <property type="match status" value="4"/>
</dbReference>
<name>A0A915ELP0_9BILA</name>
<accession>A0A915ELP0</accession>
<evidence type="ECO:0000313" key="11">
    <source>
        <dbReference type="WBParaSite" id="jg7641"/>
    </source>
</evidence>